<reference evidence="1 2" key="1">
    <citation type="journal article" date="2017" name="Nature">
        <title>The Apostasia genome and the evolution of orchids.</title>
        <authorList>
            <person name="Zhang G.Q."/>
            <person name="Liu K.W."/>
            <person name="Li Z."/>
            <person name="Lohaus R."/>
            <person name="Hsiao Y.Y."/>
            <person name="Niu S.C."/>
            <person name="Wang J.Y."/>
            <person name="Lin Y.C."/>
            <person name="Xu Q."/>
            <person name="Chen L.J."/>
            <person name="Yoshida K."/>
            <person name="Fujiwara S."/>
            <person name="Wang Z.W."/>
            <person name="Zhang Y.Q."/>
            <person name="Mitsuda N."/>
            <person name="Wang M."/>
            <person name="Liu G.H."/>
            <person name="Pecoraro L."/>
            <person name="Huang H.X."/>
            <person name="Xiao X.J."/>
            <person name="Lin M."/>
            <person name="Wu X.Y."/>
            <person name="Wu W.L."/>
            <person name="Chen Y.Y."/>
            <person name="Chang S.B."/>
            <person name="Sakamoto S."/>
            <person name="Ohme-Takagi M."/>
            <person name="Yagi M."/>
            <person name="Zeng S.J."/>
            <person name="Shen C.Y."/>
            <person name="Yeh C.M."/>
            <person name="Luo Y.B."/>
            <person name="Tsai W.C."/>
            <person name="Van de Peer Y."/>
            <person name="Liu Z.J."/>
        </authorList>
    </citation>
    <scope>NUCLEOTIDE SEQUENCE [LARGE SCALE GENOMIC DNA]</scope>
    <source>
        <strain evidence="2">cv. Shenzhen</strain>
        <tissue evidence="1">Stem</tissue>
    </source>
</reference>
<protein>
    <submittedName>
        <fullName evidence="1">Uncharacterized protein</fullName>
    </submittedName>
</protein>
<dbReference type="Proteomes" id="UP000236161">
    <property type="component" value="Unassembled WGS sequence"/>
</dbReference>
<name>A0A2I0AE06_9ASPA</name>
<sequence length="96" mass="10753">MISIARRPSSTALTMLAIPWSFTSQLASKRRMPFRHPTAARGPSPHYSIVKLLRQPNTFPLWSDLLEHATTRLPLLLPSSHLYSPLPPFKALPPGD</sequence>
<dbReference type="AlphaFoldDB" id="A0A2I0AE06"/>
<organism evidence="1 2">
    <name type="scientific">Apostasia shenzhenica</name>
    <dbReference type="NCBI Taxonomy" id="1088818"/>
    <lineage>
        <taxon>Eukaryota</taxon>
        <taxon>Viridiplantae</taxon>
        <taxon>Streptophyta</taxon>
        <taxon>Embryophyta</taxon>
        <taxon>Tracheophyta</taxon>
        <taxon>Spermatophyta</taxon>
        <taxon>Magnoliopsida</taxon>
        <taxon>Liliopsida</taxon>
        <taxon>Asparagales</taxon>
        <taxon>Orchidaceae</taxon>
        <taxon>Apostasioideae</taxon>
        <taxon>Apostasia</taxon>
    </lineage>
</organism>
<proteinExistence type="predicted"/>
<evidence type="ECO:0000313" key="2">
    <source>
        <dbReference type="Proteomes" id="UP000236161"/>
    </source>
</evidence>
<dbReference type="EMBL" id="KZ451991">
    <property type="protein sequence ID" value="PKA53736.1"/>
    <property type="molecule type" value="Genomic_DNA"/>
</dbReference>
<gene>
    <name evidence="1" type="ORF">AXF42_Ash021031</name>
</gene>
<evidence type="ECO:0000313" key="1">
    <source>
        <dbReference type="EMBL" id="PKA53736.1"/>
    </source>
</evidence>
<accession>A0A2I0AE06</accession>
<keyword evidence="2" id="KW-1185">Reference proteome</keyword>